<dbReference type="HOGENOM" id="CLU_798794_0_0_4"/>
<keyword evidence="3" id="KW-1185">Reference proteome</keyword>
<keyword evidence="1" id="KW-0812">Transmembrane</keyword>
<organism evidence="2 3">
    <name type="scientific">Simonsiella muelleri ATCC 29453</name>
    <dbReference type="NCBI Taxonomy" id="641147"/>
    <lineage>
        <taxon>Bacteria</taxon>
        <taxon>Pseudomonadati</taxon>
        <taxon>Pseudomonadota</taxon>
        <taxon>Betaproteobacteria</taxon>
        <taxon>Neisseriales</taxon>
        <taxon>Neisseriaceae</taxon>
        <taxon>Simonsiella</taxon>
    </lineage>
</organism>
<feature type="transmembrane region" description="Helical" evidence="1">
    <location>
        <begin position="300"/>
        <end position="325"/>
    </location>
</feature>
<feature type="transmembrane region" description="Helical" evidence="1">
    <location>
        <begin position="228"/>
        <end position="246"/>
    </location>
</feature>
<gene>
    <name evidence="2" type="ORF">HMPREF9021_00397</name>
</gene>
<dbReference type="eggNOG" id="COG0628">
    <property type="taxonomic scope" value="Bacteria"/>
</dbReference>
<keyword evidence="1" id="KW-0472">Membrane</keyword>
<evidence type="ECO:0008006" key="4">
    <source>
        <dbReference type="Google" id="ProtNLM"/>
    </source>
</evidence>
<feature type="transmembrane region" description="Helical" evidence="1">
    <location>
        <begin position="12"/>
        <end position="42"/>
    </location>
</feature>
<comment type="caution">
    <text evidence="2">The sequence shown here is derived from an EMBL/GenBank/DDBJ whole genome shotgun (WGS) entry which is preliminary data.</text>
</comment>
<reference evidence="2 3" key="2">
    <citation type="submission" date="2011-10" db="EMBL/GenBank/DDBJ databases">
        <title>The Genome Sequence of Simonsiella muelleri ATCC 29453.</title>
        <authorList>
            <consortium name="The Broad Institute Genome Sequencing Platform"/>
            <consortium name="The Broad Institute Genome Sequencing Center for Infectious Disease"/>
            <person name="Earl A."/>
            <person name="Ward D."/>
            <person name="Feldgarden M."/>
            <person name="Gevers D."/>
            <person name="Izard J."/>
            <person name="Baranova O.V."/>
            <person name="Blanton J.M."/>
            <person name="Tanner A.C."/>
            <person name="Dewhirst F."/>
            <person name="Young S.K."/>
            <person name="Zeng Q."/>
            <person name="Gargeya S."/>
            <person name="Fitzgerald M."/>
            <person name="Haas B."/>
            <person name="Abouelleil A."/>
            <person name="Alvarado L."/>
            <person name="Arachchi H.M."/>
            <person name="Berlin A."/>
            <person name="Brown A."/>
            <person name="Chapman S.B."/>
            <person name="Chen Z."/>
            <person name="Dunbar C."/>
            <person name="Freedman E."/>
            <person name="Gearin G."/>
            <person name="Goldberg J."/>
            <person name="Griggs A."/>
            <person name="Gujja S."/>
            <person name="Heiman D."/>
            <person name="Howarth C."/>
            <person name="Larson L."/>
            <person name="Lui A."/>
            <person name="MacDonald P.J.P."/>
            <person name="Montmayeur A."/>
            <person name="Murphy C."/>
            <person name="Neiman D."/>
            <person name="Pearson M."/>
            <person name="Priest M."/>
            <person name="Roberts A."/>
            <person name="Saif S."/>
            <person name="Shea T."/>
            <person name="Shenoy N."/>
            <person name="Sisk P."/>
            <person name="Stolte C."/>
            <person name="Sykes S."/>
            <person name="Wortman J."/>
            <person name="Nusbaum C."/>
            <person name="Birren B."/>
        </authorList>
    </citation>
    <scope>NUCLEOTIDE SEQUENCE [LARGE SCALE GENOMIC DNA]</scope>
    <source>
        <strain evidence="2 3">ATCC 29453</strain>
    </source>
</reference>
<dbReference type="AlphaFoldDB" id="V9HMY9"/>
<name>V9HMY9_9NEIS</name>
<accession>V9HMY9</accession>
<dbReference type="OrthoDB" id="8113193at2"/>
<dbReference type="EMBL" id="ADCY02000006">
    <property type="protein sequence ID" value="EFG31992.1"/>
    <property type="molecule type" value="Genomic_DNA"/>
</dbReference>
<dbReference type="KEGG" id="smur:BWP33_00605"/>
<evidence type="ECO:0000313" key="2">
    <source>
        <dbReference type="EMBL" id="EFG31992.1"/>
    </source>
</evidence>
<feature type="transmembrane region" description="Helical" evidence="1">
    <location>
        <begin position="197"/>
        <end position="216"/>
    </location>
</feature>
<proteinExistence type="predicted"/>
<feature type="transmembrane region" description="Helical" evidence="1">
    <location>
        <begin position="252"/>
        <end position="273"/>
    </location>
</feature>
<keyword evidence="1" id="KW-1133">Transmembrane helix</keyword>
<evidence type="ECO:0000256" key="1">
    <source>
        <dbReference type="SAM" id="Phobius"/>
    </source>
</evidence>
<dbReference type="Proteomes" id="UP000017813">
    <property type="component" value="Unassembled WGS sequence"/>
</dbReference>
<protein>
    <recommendedName>
        <fullName evidence="4">AI-2E family transporter</fullName>
    </recommendedName>
</protein>
<evidence type="ECO:0000313" key="3">
    <source>
        <dbReference type="Proteomes" id="UP000017813"/>
    </source>
</evidence>
<sequence length="335" mass="37003">MDTQKNLNIKTFTLTLLGVILLWLPVLWLHLTIVLFSALTVYGLTLAIDNALQKWLPKKHGTLISVLLLLAILVLIIVMITEWLGDRISTHSFSDMMLQAALVLDQLHAVLPNSMSKFLPETLDGFNAMFSHLLKTHATQIQTAGVHTLRGIGHLLAGMVIGALAAIQLKPPFSDKPLAQLLRSEFQNLLHDFNQVFFAQVRISALNTFLTAIYLLGVMPLMGKPLPLSGTLVVFTFFAGLLPVVGNLISNTFIVILSLNHGVTISTLSLLWLMSIHKLEYFLNAHFIGHKIKASAWEALLAMLVLESAFGLAGLISAPIIYAQIKSSLMRKMWL</sequence>
<dbReference type="RefSeq" id="WP_002641305.1">
    <property type="nucleotide sequence ID" value="NZ_CP019448.1"/>
</dbReference>
<feature type="transmembrane region" description="Helical" evidence="1">
    <location>
        <begin position="62"/>
        <end position="84"/>
    </location>
</feature>
<reference evidence="2 3" key="1">
    <citation type="submission" date="2010-03" db="EMBL/GenBank/DDBJ databases">
        <authorList>
            <consortium name="The Broad Institute Genome Sequencing Platform"/>
            <person name="Ward D."/>
            <person name="Earl A."/>
            <person name="Feldgarden M."/>
            <person name="Gevers D."/>
            <person name="Young S."/>
            <person name="Zeng Q."/>
            <person name="Koehrsen M."/>
            <person name="Alvarado L."/>
            <person name="Berlin A.M."/>
            <person name="Borenstein D."/>
            <person name="Chapman S.B."/>
            <person name="Chen Z."/>
            <person name="Engels R."/>
            <person name="Freedman E."/>
            <person name="Gellesch M."/>
            <person name="Goldberg J."/>
            <person name="Griggs A."/>
            <person name="Gujja S."/>
            <person name="Heilman E.R."/>
            <person name="Heiman D.I."/>
            <person name="Hepburn T.A."/>
            <person name="Howarth C."/>
            <person name="Jen D."/>
            <person name="Larson L."/>
            <person name="Mehta T."/>
            <person name="Park D."/>
            <person name="Pearson M."/>
            <person name="Richards J."/>
            <person name="Roberts A."/>
            <person name="Saif S."/>
            <person name="Shea T.D."/>
            <person name="Shenoy N."/>
            <person name="Sisk P."/>
            <person name="Stolte C."/>
            <person name="Sykes S.N."/>
            <person name="Walk T."/>
            <person name="White J."/>
            <person name="Yandava C."/>
            <person name="Izard J."/>
            <person name="Baranova O.V."/>
            <person name="Blanton J.M."/>
            <person name="Tanner A.C."/>
            <person name="Dewhirst F."/>
            <person name="Haas B."/>
            <person name="Nusbaum C."/>
            <person name="Birren B."/>
        </authorList>
    </citation>
    <scope>NUCLEOTIDE SEQUENCE [LARGE SCALE GENOMIC DNA]</scope>
    <source>
        <strain evidence="2 3">ATCC 29453</strain>
    </source>
</reference>